<evidence type="ECO:0000256" key="1">
    <source>
        <dbReference type="SAM" id="MobiDB-lite"/>
    </source>
</evidence>
<organism evidence="2 3">
    <name type="scientific">Botrytis elliptica</name>
    <dbReference type="NCBI Taxonomy" id="278938"/>
    <lineage>
        <taxon>Eukaryota</taxon>
        <taxon>Fungi</taxon>
        <taxon>Dikarya</taxon>
        <taxon>Ascomycota</taxon>
        <taxon>Pezizomycotina</taxon>
        <taxon>Leotiomycetes</taxon>
        <taxon>Helotiales</taxon>
        <taxon>Sclerotiniaceae</taxon>
        <taxon>Botrytis</taxon>
    </lineage>
</organism>
<sequence length="391" mass="44338">MIEVRLMEDLQEHTSKATDYRVGNVRKNRFAMKLPQHCEVIDLTIDEPEVLDSTIKAEHASVYPVVHSPVSSPVPSTSSVKFPLELSSASIPTPPSASPSVKAERALSDPITVMTPCPSSSPTPNRMTEASRLLSGPQAASLSLESRLLYRMKDNTYWDTVNSRFIKFSDDIPAPVKRENLNEFLHFLAEWFDVVFIDKSFGRSAFQRRINQGLATTLRAIIVQKGIQFIDKLQLREIWQIDAQDKEDTLARLRQLITPASIQAFLSPVSSSVNLRKTTTQDKIGSVRDHMIDLVVTTLQLSYIFWRQQDKQRFSHGLIGETVVTTIPDANRRWKSEVSMSCIEKCLEIKHIEIMKHFGMRTRSKGAIDSAIFSIQKMKGRENELDDEYSI</sequence>
<dbReference type="EMBL" id="PQXM01001257">
    <property type="protein sequence ID" value="TGO59156.1"/>
    <property type="molecule type" value="Genomic_DNA"/>
</dbReference>
<dbReference type="Proteomes" id="UP000297229">
    <property type="component" value="Unassembled WGS sequence"/>
</dbReference>
<dbReference type="AlphaFoldDB" id="A0A4Z1ICK3"/>
<gene>
    <name evidence="2" type="ORF">BELL_1259g00010</name>
</gene>
<name>A0A4Z1ICK3_9HELO</name>
<evidence type="ECO:0000313" key="2">
    <source>
        <dbReference type="EMBL" id="TGO59156.1"/>
    </source>
</evidence>
<comment type="caution">
    <text evidence="2">The sequence shown here is derived from an EMBL/GenBank/DDBJ whole genome shotgun (WGS) entry which is preliminary data.</text>
</comment>
<evidence type="ECO:0000313" key="3">
    <source>
        <dbReference type="Proteomes" id="UP000297229"/>
    </source>
</evidence>
<feature type="region of interest" description="Disordered" evidence="1">
    <location>
        <begin position="89"/>
        <end position="129"/>
    </location>
</feature>
<keyword evidence="3" id="KW-1185">Reference proteome</keyword>
<accession>A0A4Z1ICK3</accession>
<feature type="compositionally biased region" description="Polar residues" evidence="1">
    <location>
        <begin position="117"/>
        <end position="128"/>
    </location>
</feature>
<protein>
    <submittedName>
        <fullName evidence="2">Uncharacterized protein</fullName>
    </submittedName>
</protein>
<proteinExistence type="predicted"/>
<reference evidence="2 3" key="1">
    <citation type="submission" date="2017-12" db="EMBL/GenBank/DDBJ databases">
        <title>Comparative genomics of Botrytis spp.</title>
        <authorList>
            <person name="Valero-Jimenez C.A."/>
            <person name="Tapia P."/>
            <person name="Veloso J."/>
            <person name="Silva-Moreno E."/>
            <person name="Staats M."/>
            <person name="Valdes J.H."/>
            <person name="Van Kan J.A.L."/>
        </authorList>
    </citation>
    <scope>NUCLEOTIDE SEQUENCE [LARGE SCALE GENOMIC DNA]</scope>
    <source>
        <strain evidence="2 3">Be9601</strain>
    </source>
</reference>